<comment type="cofactor">
    <cofactor evidence="12">
        <name>Mg(2+)</name>
        <dbReference type="ChEBI" id="CHEBI:18420"/>
    </cofactor>
    <cofactor evidence="12">
        <name>Mn(2+)</name>
        <dbReference type="ChEBI" id="CHEBI:29035"/>
    </cofactor>
</comment>
<dbReference type="FunFam" id="3.30.470.30:FF:000001">
    <property type="entry name" value="DNA ligase"/>
    <property type="match status" value="1"/>
</dbReference>
<dbReference type="SUPFAM" id="SSF47781">
    <property type="entry name" value="RuvA domain 2-like"/>
    <property type="match status" value="1"/>
</dbReference>
<feature type="binding site" evidence="12">
    <location>
        <position position="153"/>
    </location>
    <ligand>
        <name>NAD(+)</name>
        <dbReference type="ChEBI" id="CHEBI:57540"/>
    </ligand>
</feature>
<dbReference type="InterPro" id="IPR041663">
    <property type="entry name" value="DisA/LigA_HHH"/>
</dbReference>
<evidence type="ECO:0000256" key="11">
    <source>
        <dbReference type="ARBA" id="ARBA00034005"/>
    </source>
</evidence>
<dbReference type="Gene3D" id="6.20.10.30">
    <property type="match status" value="1"/>
</dbReference>
<dbReference type="Proteomes" id="UP000654108">
    <property type="component" value="Unassembled WGS sequence"/>
</dbReference>
<feature type="binding site" evidence="12">
    <location>
        <position position="306"/>
    </location>
    <ligand>
        <name>NAD(+)</name>
        <dbReference type="ChEBI" id="CHEBI:57540"/>
    </ligand>
</feature>
<dbReference type="EC" id="6.5.1.2" evidence="12"/>
<feature type="binding site" evidence="12">
    <location>
        <begin position="47"/>
        <end position="51"/>
    </location>
    <ligand>
        <name>NAD(+)</name>
        <dbReference type="ChEBI" id="CHEBI:57540"/>
    </ligand>
</feature>
<dbReference type="PANTHER" id="PTHR23389">
    <property type="entry name" value="CHROMOSOME TRANSMISSION FIDELITY FACTOR 18"/>
    <property type="match status" value="1"/>
</dbReference>
<reference evidence="14" key="1">
    <citation type="submission" date="2020-09" db="EMBL/GenBank/DDBJ databases">
        <title>Genome seq and assembly of Devosia sp.</title>
        <authorList>
            <person name="Chhetri G."/>
        </authorList>
    </citation>
    <scope>NUCLEOTIDE SEQUENCE</scope>
    <source>
        <strain evidence="14">PTR5</strain>
    </source>
</reference>
<dbReference type="PIRSF" id="PIRSF001604">
    <property type="entry name" value="LigA"/>
    <property type="match status" value="1"/>
</dbReference>
<keyword evidence="7 12" id="KW-0460">Magnesium</keyword>
<feature type="binding site" evidence="12">
    <location>
        <position position="465"/>
    </location>
    <ligand>
        <name>Zn(2+)</name>
        <dbReference type="ChEBI" id="CHEBI:29105"/>
    </ligand>
</feature>
<evidence type="ECO:0000256" key="6">
    <source>
        <dbReference type="ARBA" id="ARBA00022833"/>
    </source>
</evidence>
<keyword evidence="3 12" id="KW-0235">DNA replication</keyword>
<comment type="catalytic activity">
    <reaction evidence="11 12">
        <text>NAD(+) + (deoxyribonucleotide)n-3'-hydroxyl + 5'-phospho-(deoxyribonucleotide)m = (deoxyribonucleotide)n+m + AMP + beta-nicotinamide D-nucleotide.</text>
        <dbReference type="EC" id="6.5.1.2"/>
    </reaction>
</comment>
<dbReference type="PROSITE" id="PS50172">
    <property type="entry name" value="BRCT"/>
    <property type="match status" value="1"/>
</dbReference>
<keyword evidence="6 12" id="KW-0862">Zinc</keyword>
<protein>
    <recommendedName>
        <fullName evidence="12">DNA ligase</fullName>
        <ecNumber evidence="12">6.5.1.2</ecNumber>
    </recommendedName>
    <alternativeName>
        <fullName evidence="12">Polydeoxyribonucleotide synthase [NAD(+)]</fullName>
    </alternativeName>
</protein>
<evidence type="ECO:0000256" key="10">
    <source>
        <dbReference type="ARBA" id="ARBA00023211"/>
    </source>
</evidence>
<dbReference type="SUPFAM" id="SSF56091">
    <property type="entry name" value="DNA ligase/mRNA capping enzyme, catalytic domain"/>
    <property type="match status" value="1"/>
</dbReference>
<dbReference type="InterPro" id="IPR010994">
    <property type="entry name" value="RuvA_2-like"/>
</dbReference>
<evidence type="ECO:0000256" key="12">
    <source>
        <dbReference type="HAMAP-Rule" id="MF_01588"/>
    </source>
</evidence>
<feature type="active site" description="N6-AMP-lysine intermediate" evidence="12">
    <location>
        <position position="132"/>
    </location>
</feature>
<evidence type="ECO:0000313" key="15">
    <source>
        <dbReference type="Proteomes" id="UP000654108"/>
    </source>
</evidence>
<evidence type="ECO:0000256" key="9">
    <source>
        <dbReference type="ARBA" id="ARBA00023204"/>
    </source>
</evidence>
<sequence length="738" mass="80422">MPQTDSAPKDIADLSEDEARAELERLAKAIAAADIAYHQQDAPEITDAEYDALKRRNDAIEEAFPELVRPDTPSGRVGAAPAEGFAKVRHGVPMLSLAKAYTDEDVLDFINRGRRFFERDKDLDIAFTAEPKIDGLSASLRYENGVFVQGATRGDGTVGEDITANLRTIADIPHALEGSGWPEVIEIRGEVYMTYAEFQALKERSAAVGGQNYVNPRNTAAGSLRQKDPSITASRNLKFFAYAWGYATEEPAATQFEAVQRFAAWGFKVSPLMVRATSADELIAQYREIEAQRSSLGYDIDGVVYKVDQLELQRRWGFVTGEPRWAIAHKFPAERATTVVRGIDIQVGRTGTLAPVARLDPVSVGGVTVVNVTLHNEDYIAGRDSNGQPIREGKDIRIGDSVVIQRAGDVIPQIVDVLIDKRPDDAVPYQMPHTCPVCGSPATREINEKTGKEDSRRRCTGELVCPAQAVESLKHFVSRGAMDIEGLGSENIELFFGKGLLETPADIFTLKDRRTAVQQALAERREEQARAREAASGKTRKAVRSVEDRNFEGLDKLFAAIDARREPELDRFIFALGIRHIGETTGAVLARAFGTIEELIRVGKETAAADDPTAVFPSIDGIGGTVIEALVDFFGNEKNDAVLDALLQQVHPKPYVVTISADSQIAGKTVVFTGSLEKMTRSEAKAMAERLGAKVAGSVSAKTDILVAGPGAGSKLKTAQEHGVEVISEDEWFERVGK</sequence>
<dbReference type="InterPro" id="IPR001679">
    <property type="entry name" value="DNA_ligase"/>
</dbReference>
<dbReference type="NCBIfam" id="TIGR00575">
    <property type="entry name" value="dnlj"/>
    <property type="match status" value="1"/>
</dbReference>
<feature type="binding site" evidence="12">
    <location>
        <position position="190"/>
    </location>
    <ligand>
        <name>NAD(+)</name>
        <dbReference type="ChEBI" id="CHEBI:57540"/>
    </ligand>
</feature>
<dbReference type="InterPro" id="IPR012340">
    <property type="entry name" value="NA-bd_OB-fold"/>
</dbReference>
<dbReference type="InterPro" id="IPR001357">
    <property type="entry name" value="BRCT_dom"/>
</dbReference>
<dbReference type="HAMAP" id="MF_01588">
    <property type="entry name" value="DNA_ligase_A"/>
    <property type="match status" value="1"/>
</dbReference>
<name>A0A927FU90_9HYPH</name>
<dbReference type="Gene3D" id="2.40.50.140">
    <property type="entry name" value="Nucleic acid-binding proteins"/>
    <property type="match status" value="1"/>
</dbReference>
<dbReference type="GO" id="GO:0003911">
    <property type="term" value="F:DNA ligase (NAD+) activity"/>
    <property type="evidence" value="ECO:0007669"/>
    <property type="project" value="UniProtKB-UniRule"/>
</dbReference>
<dbReference type="PROSITE" id="PS01055">
    <property type="entry name" value="DNA_LIGASE_N1"/>
    <property type="match status" value="1"/>
</dbReference>
<comment type="function">
    <text evidence="1 12">DNA ligase that catalyzes the formation of phosphodiester linkages between 5'-phosphoryl and 3'-hydroxyl groups in double-stranded DNA using NAD as a coenzyme and as the energy source for the reaction. It is essential for DNA replication and repair of damaged DNA.</text>
</comment>
<dbReference type="InterPro" id="IPR018239">
    <property type="entry name" value="DNA_ligase_AS"/>
</dbReference>
<dbReference type="CDD" id="cd17748">
    <property type="entry name" value="BRCT_DNA_ligase_like"/>
    <property type="match status" value="1"/>
</dbReference>
<dbReference type="InterPro" id="IPR013839">
    <property type="entry name" value="DNAligase_adenylation"/>
</dbReference>
<dbReference type="GO" id="GO:0006260">
    <property type="term" value="P:DNA replication"/>
    <property type="evidence" value="ECO:0007669"/>
    <property type="project" value="UniProtKB-KW"/>
</dbReference>
<dbReference type="AlphaFoldDB" id="A0A927FU90"/>
<evidence type="ECO:0000256" key="7">
    <source>
        <dbReference type="ARBA" id="ARBA00022842"/>
    </source>
</evidence>
<evidence type="ECO:0000313" key="14">
    <source>
        <dbReference type="EMBL" id="MBD8064191.1"/>
    </source>
</evidence>
<evidence type="ECO:0000259" key="13">
    <source>
        <dbReference type="PROSITE" id="PS50172"/>
    </source>
</evidence>
<evidence type="ECO:0000256" key="5">
    <source>
        <dbReference type="ARBA" id="ARBA00022763"/>
    </source>
</evidence>
<feature type="binding site" evidence="12">
    <location>
        <position position="330"/>
    </location>
    <ligand>
        <name>NAD(+)</name>
        <dbReference type="ChEBI" id="CHEBI:57540"/>
    </ligand>
</feature>
<dbReference type="SMART" id="SM00532">
    <property type="entry name" value="LIGANc"/>
    <property type="match status" value="1"/>
</dbReference>
<feature type="binding site" evidence="12">
    <location>
        <begin position="96"/>
        <end position="97"/>
    </location>
    <ligand>
        <name>NAD(+)</name>
        <dbReference type="ChEBI" id="CHEBI:57540"/>
    </ligand>
</feature>
<dbReference type="InterPro" id="IPR004150">
    <property type="entry name" value="NAD_DNA_ligase_OB"/>
</dbReference>
<dbReference type="Pfam" id="PF00533">
    <property type="entry name" value="BRCT"/>
    <property type="match status" value="1"/>
</dbReference>
<keyword evidence="10 12" id="KW-0464">Manganese</keyword>
<dbReference type="RefSeq" id="WP_191772299.1">
    <property type="nucleotide sequence ID" value="NZ_JACYFU010000001.1"/>
</dbReference>
<keyword evidence="5 12" id="KW-0227">DNA damage</keyword>
<dbReference type="Pfam" id="PF01653">
    <property type="entry name" value="DNA_ligase_aden"/>
    <property type="match status" value="1"/>
</dbReference>
<accession>A0A927FU90</accession>
<dbReference type="GO" id="GO:0005829">
    <property type="term" value="C:cytosol"/>
    <property type="evidence" value="ECO:0007669"/>
    <property type="project" value="TreeGrafter"/>
</dbReference>
<dbReference type="PANTHER" id="PTHR23389:SF9">
    <property type="entry name" value="DNA LIGASE"/>
    <property type="match status" value="1"/>
</dbReference>
<gene>
    <name evidence="12 14" type="primary">ligA</name>
    <name evidence="14" type="ORF">IC608_01705</name>
</gene>
<feature type="binding site" evidence="12">
    <location>
        <position position="438"/>
    </location>
    <ligand>
        <name>Zn(2+)</name>
        <dbReference type="ChEBI" id="CHEBI:29105"/>
    </ligand>
</feature>
<evidence type="ECO:0000256" key="2">
    <source>
        <dbReference type="ARBA" id="ARBA00022598"/>
    </source>
</evidence>
<dbReference type="Pfam" id="PF03120">
    <property type="entry name" value="OB_DNA_ligase"/>
    <property type="match status" value="1"/>
</dbReference>
<dbReference type="SMART" id="SM00292">
    <property type="entry name" value="BRCT"/>
    <property type="match status" value="1"/>
</dbReference>
<dbReference type="Gene3D" id="3.40.50.10190">
    <property type="entry name" value="BRCT domain"/>
    <property type="match status" value="1"/>
</dbReference>
<dbReference type="InterPro" id="IPR013840">
    <property type="entry name" value="DNAligase_N"/>
</dbReference>
<feature type="binding site" evidence="12">
    <location>
        <position position="435"/>
    </location>
    <ligand>
        <name>Zn(2+)</name>
        <dbReference type="ChEBI" id="CHEBI:29105"/>
    </ligand>
</feature>
<dbReference type="NCBIfam" id="NF005932">
    <property type="entry name" value="PRK07956.1"/>
    <property type="match status" value="1"/>
</dbReference>
<keyword evidence="15" id="KW-1185">Reference proteome</keyword>
<feature type="domain" description="BRCT" evidence="13">
    <location>
        <begin position="660"/>
        <end position="738"/>
    </location>
</feature>
<evidence type="ECO:0000256" key="4">
    <source>
        <dbReference type="ARBA" id="ARBA00022723"/>
    </source>
</evidence>
<keyword evidence="4 12" id="KW-0479">Metal-binding</keyword>
<dbReference type="InterPro" id="IPR036420">
    <property type="entry name" value="BRCT_dom_sf"/>
</dbReference>
<evidence type="ECO:0000256" key="1">
    <source>
        <dbReference type="ARBA" id="ARBA00004067"/>
    </source>
</evidence>
<comment type="similarity">
    <text evidence="12">Belongs to the NAD-dependent DNA ligase family. LigA subfamily.</text>
</comment>
<feature type="binding site" evidence="12">
    <location>
        <position position="459"/>
    </location>
    <ligand>
        <name>Zn(2+)</name>
        <dbReference type="ChEBI" id="CHEBI:29105"/>
    </ligand>
</feature>
<dbReference type="CDD" id="cd00114">
    <property type="entry name" value="LIGANc"/>
    <property type="match status" value="1"/>
</dbReference>
<proteinExistence type="inferred from homology"/>
<organism evidence="14 15">
    <name type="scientific">Devosia oryzisoli</name>
    <dbReference type="NCBI Taxonomy" id="2774138"/>
    <lineage>
        <taxon>Bacteria</taxon>
        <taxon>Pseudomonadati</taxon>
        <taxon>Pseudomonadota</taxon>
        <taxon>Alphaproteobacteria</taxon>
        <taxon>Hyphomicrobiales</taxon>
        <taxon>Devosiaceae</taxon>
        <taxon>Devosia</taxon>
    </lineage>
</organism>
<feature type="binding site" evidence="12">
    <location>
        <position position="130"/>
    </location>
    <ligand>
        <name>NAD(+)</name>
        <dbReference type="ChEBI" id="CHEBI:57540"/>
    </ligand>
</feature>
<dbReference type="EMBL" id="JACYFU010000001">
    <property type="protein sequence ID" value="MBD8064191.1"/>
    <property type="molecule type" value="Genomic_DNA"/>
</dbReference>
<dbReference type="GO" id="GO:0006281">
    <property type="term" value="P:DNA repair"/>
    <property type="evidence" value="ECO:0007669"/>
    <property type="project" value="UniProtKB-KW"/>
</dbReference>
<dbReference type="GO" id="GO:0046872">
    <property type="term" value="F:metal ion binding"/>
    <property type="evidence" value="ECO:0007669"/>
    <property type="project" value="UniProtKB-KW"/>
</dbReference>
<dbReference type="SUPFAM" id="SSF52113">
    <property type="entry name" value="BRCT domain"/>
    <property type="match status" value="1"/>
</dbReference>
<evidence type="ECO:0000256" key="3">
    <source>
        <dbReference type="ARBA" id="ARBA00022705"/>
    </source>
</evidence>
<keyword evidence="2 12" id="KW-0436">Ligase</keyword>
<keyword evidence="8 12" id="KW-0520">NAD</keyword>
<dbReference type="SUPFAM" id="SSF50249">
    <property type="entry name" value="Nucleic acid-binding proteins"/>
    <property type="match status" value="1"/>
</dbReference>
<dbReference type="Gene3D" id="1.10.150.20">
    <property type="entry name" value="5' to 3' exonuclease, C-terminal subdomain"/>
    <property type="match status" value="2"/>
</dbReference>
<dbReference type="Gene3D" id="1.10.287.610">
    <property type="entry name" value="Helix hairpin bin"/>
    <property type="match status" value="1"/>
</dbReference>
<comment type="caution">
    <text evidence="14">The sequence shown here is derived from an EMBL/GenBank/DDBJ whole genome shotgun (WGS) entry which is preliminary data.</text>
</comment>
<dbReference type="Pfam" id="PF12826">
    <property type="entry name" value="HHH_2"/>
    <property type="match status" value="1"/>
</dbReference>
<evidence type="ECO:0000256" key="8">
    <source>
        <dbReference type="ARBA" id="ARBA00023027"/>
    </source>
</evidence>
<dbReference type="Gene3D" id="3.30.470.30">
    <property type="entry name" value="DNA ligase/mRNA capping enzyme"/>
    <property type="match status" value="1"/>
</dbReference>
<keyword evidence="9 12" id="KW-0234">DNA repair</keyword>